<dbReference type="OrthoDB" id="6705724at2"/>
<keyword evidence="4" id="KW-1185">Reference proteome</keyword>
<proteinExistence type="predicted"/>
<gene>
    <name evidence="3" type="ORF">P256_00382</name>
</gene>
<dbReference type="STRING" id="1392540.P256_00382"/>
<dbReference type="Gene3D" id="1.20.5.340">
    <property type="match status" value="1"/>
</dbReference>
<protein>
    <recommendedName>
        <fullName evidence="5">SCP2 domain-containing protein</fullName>
    </recommendedName>
</protein>
<comment type="caution">
    <text evidence="3">The sequence shown here is derived from an EMBL/GenBank/DDBJ whole genome shotgun (WGS) entry which is preliminary data.</text>
</comment>
<dbReference type="EMBL" id="AYER01000002">
    <property type="protein sequence ID" value="ESK40954.1"/>
    <property type="molecule type" value="Genomic_DNA"/>
</dbReference>
<dbReference type="PATRIC" id="fig|1392540.3.peg.373"/>
<feature type="coiled-coil region" evidence="1">
    <location>
        <begin position="156"/>
        <end position="197"/>
    </location>
</feature>
<keyword evidence="2" id="KW-0472">Membrane</keyword>
<keyword evidence="2" id="KW-1133">Transmembrane helix</keyword>
<evidence type="ECO:0000256" key="1">
    <source>
        <dbReference type="SAM" id="Coils"/>
    </source>
</evidence>
<dbReference type="Proteomes" id="UP000023785">
    <property type="component" value="Unassembled WGS sequence"/>
</dbReference>
<dbReference type="AlphaFoldDB" id="V2V076"/>
<evidence type="ECO:0000313" key="3">
    <source>
        <dbReference type="EMBL" id="ESK40954.1"/>
    </source>
</evidence>
<keyword evidence="1" id="KW-0175">Coiled coil</keyword>
<sequence length="214" mass="24960">MSTSQQQRKSSPHLLLNLTMIALETFYSFIFKNDELIQKQAKSFIEHNLVLKVNCYIPYTDFYVHFTNKGILFNTAKPEQAASLEISSTIFGYFQTLVLGNHKSIRAIKIYGDVKHKDQMRDLLLQLSLPKIASDWKNWLPISRFKTDITSSKTRVSDLLNKIDHQRTKIDNLQVAIKQQKNQIHQLKAKQKRLNIVFISIIIGLCVLLMYNWF</sequence>
<evidence type="ECO:0000256" key="2">
    <source>
        <dbReference type="SAM" id="Phobius"/>
    </source>
</evidence>
<organism evidence="3 4">
    <name type="scientific">Acinetobacter nectaris CIP 110549</name>
    <dbReference type="NCBI Taxonomy" id="1392540"/>
    <lineage>
        <taxon>Bacteria</taxon>
        <taxon>Pseudomonadati</taxon>
        <taxon>Pseudomonadota</taxon>
        <taxon>Gammaproteobacteria</taxon>
        <taxon>Moraxellales</taxon>
        <taxon>Moraxellaceae</taxon>
        <taxon>Acinetobacter</taxon>
    </lineage>
</organism>
<reference evidence="3 4" key="1">
    <citation type="submission" date="2013-10" db="EMBL/GenBank/DDBJ databases">
        <title>The Genome Sequence of Acinetobacter nectaris CIP 110549.</title>
        <authorList>
            <consortium name="The Broad Institute Genomics Platform"/>
            <consortium name="The Broad Institute Genome Sequencing Center for Infectious Disease"/>
            <person name="Cerqueira G."/>
            <person name="Feldgarden M."/>
            <person name="Courvalin P."/>
            <person name="Grillot-Courvalin C."/>
            <person name="Clermont D."/>
            <person name="Rocha E."/>
            <person name="Yoon E.-J."/>
            <person name="Nemec A."/>
            <person name="Young S.K."/>
            <person name="Zeng Q."/>
            <person name="Gargeya S."/>
            <person name="Fitzgerald M."/>
            <person name="Abouelleil A."/>
            <person name="Alvarado L."/>
            <person name="Berlin A.M."/>
            <person name="Chapman S.B."/>
            <person name="Gainer-Dewar J."/>
            <person name="Goldberg J."/>
            <person name="Gnerre S."/>
            <person name="Griggs A."/>
            <person name="Gujja S."/>
            <person name="Hansen M."/>
            <person name="Howarth C."/>
            <person name="Imamovic A."/>
            <person name="Ireland A."/>
            <person name="Larimer J."/>
            <person name="McCowan C."/>
            <person name="Murphy C."/>
            <person name="Pearson M."/>
            <person name="Poon T.W."/>
            <person name="Priest M."/>
            <person name="Roberts A."/>
            <person name="Saif S."/>
            <person name="Shea T."/>
            <person name="Sykes S."/>
            <person name="Wortman J."/>
            <person name="Nusbaum C."/>
            <person name="Birren B."/>
        </authorList>
    </citation>
    <scope>NUCLEOTIDE SEQUENCE [LARGE SCALE GENOMIC DNA]</scope>
    <source>
        <strain evidence="3 4">CIP 110549</strain>
    </source>
</reference>
<dbReference type="HOGENOM" id="CLU_1280903_0_0_6"/>
<accession>V2V076</accession>
<evidence type="ECO:0008006" key="5">
    <source>
        <dbReference type="Google" id="ProtNLM"/>
    </source>
</evidence>
<evidence type="ECO:0000313" key="4">
    <source>
        <dbReference type="Proteomes" id="UP000023785"/>
    </source>
</evidence>
<dbReference type="RefSeq" id="WP_023271985.1">
    <property type="nucleotide sequence ID" value="NZ_KI530712.1"/>
</dbReference>
<feature type="transmembrane region" description="Helical" evidence="2">
    <location>
        <begin position="194"/>
        <end position="213"/>
    </location>
</feature>
<dbReference type="eggNOG" id="ENOG5033FZ3">
    <property type="taxonomic scope" value="Bacteria"/>
</dbReference>
<keyword evidence="2" id="KW-0812">Transmembrane</keyword>
<name>V2V076_9GAMM</name>